<feature type="transmembrane region" description="Helical" evidence="1">
    <location>
        <begin position="145"/>
        <end position="166"/>
    </location>
</feature>
<name>A0A1G7QRD6_9PROT</name>
<feature type="transmembrane region" description="Helical" evidence="1">
    <location>
        <begin position="178"/>
        <end position="198"/>
    </location>
</feature>
<dbReference type="OrthoDB" id="9770040at2"/>
<feature type="transmembrane region" description="Helical" evidence="1">
    <location>
        <begin position="112"/>
        <end position="133"/>
    </location>
</feature>
<reference evidence="2 3" key="1">
    <citation type="submission" date="2016-10" db="EMBL/GenBank/DDBJ databases">
        <authorList>
            <person name="de Groot N.N."/>
        </authorList>
    </citation>
    <scope>NUCLEOTIDE SEQUENCE [LARGE SCALE GENOMIC DNA]</scope>
    <source>
        <strain evidence="2 3">DSM 25584</strain>
    </source>
</reference>
<organism evidence="2 3">
    <name type="scientific">Limimonas halophila</name>
    <dbReference type="NCBI Taxonomy" id="1082479"/>
    <lineage>
        <taxon>Bacteria</taxon>
        <taxon>Pseudomonadati</taxon>
        <taxon>Pseudomonadota</taxon>
        <taxon>Alphaproteobacteria</taxon>
        <taxon>Rhodospirillales</taxon>
        <taxon>Rhodovibrionaceae</taxon>
        <taxon>Limimonas</taxon>
    </lineage>
</organism>
<feature type="transmembrane region" description="Helical" evidence="1">
    <location>
        <begin position="21"/>
        <end position="40"/>
    </location>
</feature>
<dbReference type="InterPro" id="IPR010266">
    <property type="entry name" value="NnrS"/>
</dbReference>
<dbReference type="EMBL" id="FNCE01000004">
    <property type="protein sequence ID" value="SDG01075.1"/>
    <property type="molecule type" value="Genomic_DNA"/>
</dbReference>
<evidence type="ECO:0000313" key="3">
    <source>
        <dbReference type="Proteomes" id="UP000199415"/>
    </source>
</evidence>
<keyword evidence="1" id="KW-0812">Transmembrane</keyword>
<feature type="transmembrane region" description="Helical" evidence="1">
    <location>
        <begin position="301"/>
        <end position="319"/>
    </location>
</feature>
<dbReference type="Proteomes" id="UP000199415">
    <property type="component" value="Unassembled WGS sequence"/>
</dbReference>
<feature type="transmembrane region" description="Helical" evidence="1">
    <location>
        <begin position="359"/>
        <end position="381"/>
    </location>
</feature>
<feature type="transmembrane region" description="Helical" evidence="1">
    <location>
        <begin position="60"/>
        <end position="78"/>
    </location>
</feature>
<protein>
    <submittedName>
        <fullName evidence="2">Uncharacterized protein involved in response to NO</fullName>
    </submittedName>
</protein>
<feature type="transmembrane region" description="Helical" evidence="1">
    <location>
        <begin position="271"/>
        <end position="295"/>
    </location>
</feature>
<feature type="transmembrane region" description="Helical" evidence="1">
    <location>
        <begin position="331"/>
        <end position="353"/>
    </location>
</feature>
<evidence type="ECO:0000313" key="2">
    <source>
        <dbReference type="EMBL" id="SDG01075.1"/>
    </source>
</evidence>
<feature type="transmembrane region" description="Helical" evidence="1">
    <location>
        <begin position="90"/>
        <end position="106"/>
    </location>
</feature>
<dbReference type="AlphaFoldDB" id="A0A1G7QRD6"/>
<keyword evidence="3" id="KW-1185">Reference proteome</keyword>
<accession>A0A1G7QRD6</accession>
<evidence type="ECO:0000256" key="1">
    <source>
        <dbReference type="SAM" id="Phobius"/>
    </source>
</evidence>
<sequence length="393" mass="39777">MSVGAAGGRPLPAVFQHGFRPFFLGGALWAAGALALWMAALHGTGAPASALPPLVWHGHAMVYGFGLAIVAGFLLTAVPNWTATGPLRGAPLAGLAGLWLLGRAVMTLGGGLPVAVVAATDMAFGLVLLGWVARVIVGTGNWRNLPVLAALGVLVAGNAVVHVQTLGMAPLAGAGNRLGIAAIALLATLIGGRIVPAFTRNWLRQTGRGGPYPAEPDDLDRLGLVTAAAALAAWVGLGAHPLTAVLAGCAAVLTAVRLARWRGWRAHTEPLLWVLHLGYAWLPVGFGLIALHAAGAVPATAALHALTAGLMGTLMLAMMTRVPRGHTGRPLRADAVTAALYGLVIASGLLRVVAGMSPALAPGLMGLSAAAWIAAFGGYALSHAPMLLTARAE</sequence>
<proteinExistence type="predicted"/>
<gene>
    <name evidence="2" type="ORF">SAMN05216241_104114</name>
</gene>
<dbReference type="RefSeq" id="WP_090019506.1">
    <property type="nucleotide sequence ID" value="NZ_FNCE01000004.1"/>
</dbReference>
<dbReference type="STRING" id="1082479.SAMN05216241_104114"/>
<keyword evidence="1" id="KW-1133">Transmembrane helix</keyword>
<dbReference type="Pfam" id="PF05940">
    <property type="entry name" value="NnrS"/>
    <property type="match status" value="1"/>
</dbReference>
<keyword evidence="1" id="KW-0472">Membrane</keyword>